<dbReference type="AlphaFoldDB" id="A0A1F7WUH1"/>
<dbReference type="EMBL" id="MGFH01000062">
    <property type="protein sequence ID" value="OGM06464.1"/>
    <property type="molecule type" value="Genomic_DNA"/>
</dbReference>
<name>A0A1F7WUH1_9BACT</name>
<dbReference type="PANTHER" id="PTHR37835:SF1">
    <property type="entry name" value="ALPHA-CLOSTRIPAIN"/>
    <property type="match status" value="1"/>
</dbReference>
<dbReference type="Pfam" id="PF03415">
    <property type="entry name" value="Peptidase_C11"/>
    <property type="match status" value="1"/>
</dbReference>
<evidence type="ECO:0000313" key="3">
    <source>
        <dbReference type="Proteomes" id="UP000178735"/>
    </source>
</evidence>
<gene>
    <name evidence="2" type="ORF">A2008_05285</name>
</gene>
<evidence type="ECO:0000313" key="2">
    <source>
        <dbReference type="EMBL" id="OGM06464.1"/>
    </source>
</evidence>
<dbReference type="Proteomes" id="UP000178735">
    <property type="component" value="Unassembled WGS sequence"/>
</dbReference>
<dbReference type="InterPro" id="IPR005077">
    <property type="entry name" value="Peptidase_C11"/>
</dbReference>
<keyword evidence="1" id="KW-0472">Membrane</keyword>
<sequence>MSNNKTVKALDRINNFTGLDIAGRAMAGPYFFMAVLMASMLWSAVALAAQTPSAEWTYLVFLNDGAASAPREINRLENISQDGFINIIALWYNKKDGIKTVYKIIRDSDPSKISSPVMSRGKISGNADLNSELAGFVIKYYLSEKTNGLMLTLYDRETVIDNKPSAPVAVSGRWNGVKGLRSAFEKIRSATGRTIDVLHFDADHFQCLELIYELGEYAPYIVGSEESVPDAGTPYDTMINPIVAQKITSPHRFSFLFVSGWHNYFKKFARGTVKATLSAVKTAELPMISEKLDILLGYLKPVLAENKYRELFDAAVIKRVRRYRGGEFIDAFDFGRLINEEIHEPTVEQGSREYLASLTNATVKNSAIGDYEKIPGAYNSFGMAVYMPVPAPKFEGYDSLSIAGRTGWKKFLDYFYSFSLGKGYGN</sequence>
<keyword evidence="1" id="KW-1133">Transmembrane helix</keyword>
<reference evidence="2 3" key="1">
    <citation type="journal article" date="2016" name="Nat. Commun.">
        <title>Thousands of microbial genomes shed light on interconnected biogeochemical processes in an aquifer system.</title>
        <authorList>
            <person name="Anantharaman K."/>
            <person name="Brown C.T."/>
            <person name="Hug L.A."/>
            <person name="Sharon I."/>
            <person name="Castelle C.J."/>
            <person name="Probst A.J."/>
            <person name="Thomas B.C."/>
            <person name="Singh A."/>
            <person name="Wilkins M.J."/>
            <person name="Karaoz U."/>
            <person name="Brodie E.L."/>
            <person name="Williams K.H."/>
            <person name="Hubbard S.S."/>
            <person name="Banfield J.F."/>
        </authorList>
    </citation>
    <scope>NUCLEOTIDE SEQUENCE [LARGE SCALE GENOMIC DNA]</scope>
</reference>
<feature type="transmembrane region" description="Helical" evidence="1">
    <location>
        <begin position="30"/>
        <end position="49"/>
    </location>
</feature>
<keyword evidence="1" id="KW-0812">Transmembrane</keyword>
<organism evidence="2 3">
    <name type="scientific">Candidatus Wallbacteria bacterium GWC2_49_35</name>
    <dbReference type="NCBI Taxonomy" id="1817813"/>
    <lineage>
        <taxon>Bacteria</taxon>
        <taxon>Candidatus Walliibacteriota</taxon>
    </lineage>
</organism>
<dbReference type="STRING" id="1817813.A2008_05285"/>
<accession>A0A1F7WUH1</accession>
<proteinExistence type="predicted"/>
<protein>
    <submittedName>
        <fullName evidence="2">Uncharacterized protein</fullName>
    </submittedName>
</protein>
<evidence type="ECO:0000256" key="1">
    <source>
        <dbReference type="SAM" id="Phobius"/>
    </source>
</evidence>
<comment type="caution">
    <text evidence="2">The sequence shown here is derived from an EMBL/GenBank/DDBJ whole genome shotgun (WGS) entry which is preliminary data.</text>
</comment>
<dbReference type="PANTHER" id="PTHR37835">
    <property type="entry name" value="ALPHA-CLOSTRIPAIN"/>
    <property type="match status" value="1"/>
</dbReference>